<proteinExistence type="predicted"/>
<feature type="region of interest" description="Disordered" evidence="1">
    <location>
        <begin position="1"/>
        <end position="21"/>
    </location>
</feature>
<sequence length="57" mass="6064">MTALHPPVTAHGGDTSLRVDPRGAEEYTGSVVQWPHRGPIFPPNAHARAVDAVRIGP</sequence>
<protein>
    <submittedName>
        <fullName evidence="2">Uncharacterized protein</fullName>
    </submittedName>
</protein>
<evidence type="ECO:0000313" key="3">
    <source>
        <dbReference type="Proteomes" id="UP000471026"/>
    </source>
</evidence>
<gene>
    <name evidence="2" type="ORF">GKZ75_02615</name>
</gene>
<organism evidence="2 3">
    <name type="scientific">Kocuria marina subsp. indica</name>
    <dbReference type="NCBI Taxonomy" id="1049583"/>
    <lineage>
        <taxon>Bacteria</taxon>
        <taxon>Bacillati</taxon>
        <taxon>Actinomycetota</taxon>
        <taxon>Actinomycetes</taxon>
        <taxon>Micrococcales</taxon>
        <taxon>Micrococcaceae</taxon>
        <taxon>Kocuria</taxon>
    </lineage>
</organism>
<accession>A0A6N9QWX4</accession>
<dbReference type="Proteomes" id="UP000471026">
    <property type="component" value="Unassembled WGS sequence"/>
</dbReference>
<comment type="caution">
    <text evidence="2">The sequence shown here is derived from an EMBL/GenBank/DDBJ whole genome shotgun (WGS) entry which is preliminary data.</text>
</comment>
<reference evidence="2 3" key="1">
    <citation type="submission" date="2019-11" db="EMBL/GenBank/DDBJ databases">
        <title>Draft genome sequence of Kocuria indica DP-K7, a methyl red degrading Actinobacterium.</title>
        <authorList>
            <person name="Kumaran S."/>
            <person name="Tischler D."/>
            <person name="Ngo A.C.R."/>
            <person name="Schultes F."/>
        </authorList>
    </citation>
    <scope>NUCLEOTIDE SEQUENCE [LARGE SCALE GENOMIC DNA]</scope>
    <source>
        <strain evidence="2 3">DP-K7</strain>
    </source>
</reference>
<dbReference type="AlphaFoldDB" id="A0A6N9QWX4"/>
<name>A0A6N9QWX4_9MICC</name>
<evidence type="ECO:0000256" key="1">
    <source>
        <dbReference type="SAM" id="MobiDB-lite"/>
    </source>
</evidence>
<dbReference type="RefSeq" id="WP_162228677.1">
    <property type="nucleotide sequence ID" value="NZ_WMHZ01000003.1"/>
</dbReference>
<evidence type="ECO:0000313" key="2">
    <source>
        <dbReference type="EMBL" id="NDO77157.1"/>
    </source>
</evidence>
<dbReference type="EMBL" id="WMHZ01000003">
    <property type="protein sequence ID" value="NDO77157.1"/>
    <property type="molecule type" value="Genomic_DNA"/>
</dbReference>